<proteinExistence type="inferred from homology"/>
<evidence type="ECO:0000256" key="2">
    <source>
        <dbReference type="ARBA" id="ARBA00023274"/>
    </source>
</evidence>
<dbReference type="GO" id="GO:1990904">
    <property type="term" value="C:ribonucleoprotein complex"/>
    <property type="evidence" value="ECO:0007669"/>
    <property type="project" value="UniProtKB-KW"/>
</dbReference>
<dbReference type="GeneID" id="98575111"/>
<accession>A0A2W0C246</accession>
<dbReference type="AlphaFoldDB" id="A0A2W0C246"/>
<evidence type="ECO:0000313" key="5">
    <source>
        <dbReference type="EMBL" id="PYY25986.1"/>
    </source>
</evidence>
<comment type="caution">
    <text evidence="5">The sequence shown here is derived from an EMBL/GenBank/DDBJ whole genome shotgun (WGS) entry which is preliminary data.</text>
</comment>
<dbReference type="EMBL" id="JBIYSL010000001">
    <property type="protein sequence ID" value="MFK0521943.1"/>
    <property type="molecule type" value="Genomic_DNA"/>
</dbReference>
<dbReference type="GO" id="GO:0006412">
    <property type="term" value="P:translation"/>
    <property type="evidence" value="ECO:0007669"/>
    <property type="project" value="UniProtKB-UniRule"/>
</dbReference>
<dbReference type="SUPFAM" id="SSF143800">
    <property type="entry name" value="L28p-like"/>
    <property type="match status" value="1"/>
</dbReference>
<dbReference type="EMBL" id="PRLG01000029">
    <property type="protein sequence ID" value="PYY25986.1"/>
    <property type="molecule type" value="Genomic_DNA"/>
</dbReference>
<protein>
    <recommendedName>
        <fullName evidence="3">Large ribosomal subunit protein bL31B</fullName>
    </recommendedName>
</protein>
<dbReference type="InterPro" id="IPR042105">
    <property type="entry name" value="Ribosomal_bL31_sf"/>
</dbReference>
<comment type="subunit">
    <text evidence="3">Part of the 50S ribosomal subunit.</text>
</comment>
<dbReference type="PROSITE" id="PS01143">
    <property type="entry name" value="RIBOSOMAL_L31"/>
    <property type="match status" value="1"/>
</dbReference>
<dbReference type="InterPro" id="IPR002150">
    <property type="entry name" value="Ribosomal_bL31"/>
</dbReference>
<evidence type="ECO:0000313" key="7">
    <source>
        <dbReference type="Proteomes" id="UP001618531"/>
    </source>
</evidence>
<dbReference type="GO" id="GO:0005840">
    <property type="term" value="C:ribosome"/>
    <property type="evidence" value="ECO:0007669"/>
    <property type="project" value="UniProtKB-KW"/>
</dbReference>
<dbReference type="NCBIfam" id="TIGR00105">
    <property type="entry name" value="L31"/>
    <property type="match status" value="1"/>
</dbReference>
<keyword evidence="7" id="KW-1185">Reference proteome</keyword>
<dbReference type="OrthoDB" id="9803251at2"/>
<dbReference type="Proteomes" id="UP000247459">
    <property type="component" value="Unassembled WGS sequence"/>
</dbReference>
<comment type="similarity">
    <text evidence="3">Belongs to the bacterial ribosomal protein bL31 family. Type B subfamily.</text>
</comment>
<dbReference type="InterPro" id="IPR034704">
    <property type="entry name" value="Ribosomal_bL28/bL31-like_sf"/>
</dbReference>
<keyword evidence="2 3" id="KW-0687">Ribonucleoprotein</keyword>
<dbReference type="HAMAP" id="MF_00502">
    <property type="entry name" value="Ribosomal_bL31_2"/>
    <property type="match status" value="1"/>
</dbReference>
<dbReference type="Gene3D" id="4.10.830.30">
    <property type="entry name" value="Ribosomal protein L31"/>
    <property type="match status" value="1"/>
</dbReference>
<reference evidence="4 7" key="2">
    <citation type="submission" date="2024-11" db="EMBL/GenBank/DDBJ databases">
        <title>Identification and Characterization of a Novel Fosfomycin Bacillithiol Transferase FosB8 in Paenibacillus illinoisensis.</title>
        <authorList>
            <person name="Lu W."/>
        </authorList>
    </citation>
    <scope>NUCLEOTIDE SEQUENCE [LARGE SCALE GENOMIC DNA]</scope>
    <source>
        <strain evidence="4 7">WP77</strain>
    </source>
</reference>
<name>A0A2W0C246_9BACL</name>
<evidence type="ECO:0000313" key="6">
    <source>
        <dbReference type="Proteomes" id="UP000247459"/>
    </source>
</evidence>
<evidence type="ECO:0000313" key="4">
    <source>
        <dbReference type="EMBL" id="MFK0521943.1"/>
    </source>
</evidence>
<evidence type="ECO:0000256" key="1">
    <source>
        <dbReference type="ARBA" id="ARBA00022980"/>
    </source>
</evidence>
<dbReference type="PANTHER" id="PTHR33280:SF1">
    <property type="entry name" value="LARGE RIBOSOMAL SUBUNIT PROTEIN BL31C"/>
    <property type="match status" value="1"/>
</dbReference>
<dbReference type="InterPro" id="IPR027493">
    <property type="entry name" value="Ribosomal_bL31_B"/>
</dbReference>
<dbReference type="NCBIfam" id="NF002462">
    <property type="entry name" value="PRK01678.1"/>
    <property type="match status" value="1"/>
</dbReference>
<dbReference type="PRINTS" id="PR01249">
    <property type="entry name" value="RIBOSOMALL31"/>
</dbReference>
<organism evidence="5 6">
    <name type="scientific">Paenibacillus illinoisensis</name>
    <dbReference type="NCBI Taxonomy" id="59845"/>
    <lineage>
        <taxon>Bacteria</taxon>
        <taxon>Bacillati</taxon>
        <taxon>Bacillota</taxon>
        <taxon>Bacilli</taxon>
        <taxon>Bacillales</taxon>
        <taxon>Paenibacillaceae</taxon>
        <taxon>Paenibacillus</taxon>
    </lineage>
</organism>
<gene>
    <name evidence="3 5" type="primary">rpmE2</name>
    <name evidence="4" type="ORF">ACINKY_06980</name>
    <name evidence="5" type="ORF">PIL02S_05356</name>
</gene>
<dbReference type="PANTHER" id="PTHR33280">
    <property type="entry name" value="50S RIBOSOMAL PROTEIN L31, CHLOROPLASTIC"/>
    <property type="match status" value="1"/>
</dbReference>
<dbReference type="Pfam" id="PF01197">
    <property type="entry name" value="Ribosomal_L31"/>
    <property type="match status" value="1"/>
</dbReference>
<dbReference type="GO" id="GO:0003735">
    <property type="term" value="F:structural constituent of ribosome"/>
    <property type="evidence" value="ECO:0007669"/>
    <property type="project" value="InterPro"/>
</dbReference>
<sequence length="83" mass="9541">MPKADIHPKTQTVIFYDASADYKFLSSSTKFSNETMEWEDGNTYPVIRVDTSSASHPFFTGKQRNVDIGGRVDKFNRKYNLKN</sequence>
<dbReference type="Proteomes" id="UP001618531">
    <property type="component" value="Unassembled WGS sequence"/>
</dbReference>
<evidence type="ECO:0000256" key="3">
    <source>
        <dbReference type="HAMAP-Rule" id="MF_00502"/>
    </source>
</evidence>
<reference evidence="5 6" key="1">
    <citation type="submission" date="2018-01" db="EMBL/GenBank/DDBJ databases">
        <title>Genome sequence of the PGP bacterium Paenibacillus illinoisensis E3.</title>
        <authorList>
            <person name="Rolli E."/>
            <person name="Marasco R."/>
            <person name="Bessem C."/>
            <person name="Michoud G."/>
            <person name="Gaiarsa S."/>
            <person name="Borin S."/>
            <person name="Daffonchio D."/>
        </authorList>
    </citation>
    <scope>NUCLEOTIDE SEQUENCE [LARGE SCALE GENOMIC DNA]</scope>
    <source>
        <strain evidence="5 6">E3</strain>
    </source>
</reference>
<dbReference type="RefSeq" id="WP_095357971.1">
    <property type="nucleotide sequence ID" value="NZ_JAXBDC010000001.1"/>
</dbReference>
<keyword evidence="1 3" id="KW-0689">Ribosomal protein</keyword>